<comment type="catalytic activity">
    <reaction evidence="7">
        <text>L-threonyl-[protein] + ATP = O-phospho-L-threonyl-[protein] + ADP + H(+)</text>
        <dbReference type="Rhea" id="RHEA:46608"/>
        <dbReference type="Rhea" id="RHEA-COMP:11060"/>
        <dbReference type="Rhea" id="RHEA-COMP:11605"/>
        <dbReference type="ChEBI" id="CHEBI:15378"/>
        <dbReference type="ChEBI" id="CHEBI:30013"/>
        <dbReference type="ChEBI" id="CHEBI:30616"/>
        <dbReference type="ChEBI" id="CHEBI:61977"/>
        <dbReference type="ChEBI" id="CHEBI:456216"/>
        <dbReference type="EC" id="2.7.11.1"/>
    </reaction>
</comment>
<keyword evidence="4 9" id="KW-0547">Nucleotide-binding</keyword>
<evidence type="ECO:0000256" key="8">
    <source>
        <dbReference type="ARBA" id="ARBA00048679"/>
    </source>
</evidence>
<dbReference type="PANTHER" id="PTHR44899:SF10">
    <property type="entry name" value="NIMA-RELATED KINASE 2"/>
    <property type="match status" value="1"/>
</dbReference>
<dbReference type="STRING" id="1392247.A0A3N4KRD6"/>
<evidence type="ECO:0000313" key="13">
    <source>
        <dbReference type="Proteomes" id="UP000277580"/>
    </source>
</evidence>
<keyword evidence="3" id="KW-0808">Transferase</keyword>
<dbReference type="SUPFAM" id="SSF56112">
    <property type="entry name" value="Protein kinase-like (PK-like)"/>
    <property type="match status" value="1"/>
</dbReference>
<organism evidence="12 13">
    <name type="scientific">Morchella conica CCBAS932</name>
    <dbReference type="NCBI Taxonomy" id="1392247"/>
    <lineage>
        <taxon>Eukaryota</taxon>
        <taxon>Fungi</taxon>
        <taxon>Dikarya</taxon>
        <taxon>Ascomycota</taxon>
        <taxon>Pezizomycotina</taxon>
        <taxon>Pezizomycetes</taxon>
        <taxon>Pezizales</taxon>
        <taxon>Morchellaceae</taxon>
        <taxon>Morchella</taxon>
    </lineage>
</organism>
<keyword evidence="2" id="KW-0723">Serine/threonine-protein kinase</keyword>
<sequence length="643" mass="73313">MTSTDAYEVLELIGQGAFGQIRKVRRRTDGLVLVRKEISYVKMTDKEKNQLVAEFEILARLKHRNIVEYFHRDHIKKDQSIHLYMEYCGNGDLSTIIKRCKAERSMVPEHFVWSIFTQVVLALYRCHNGVNPPDLGDIYATDDHPVPQATSDTVRILHRDLKPENIFLDMDHAVKLGDFGLSKMLAPEQQLATTYVGTPYYMSPELISEDTYTHKSDIWALGCIVYELCKLSPPFNAQSLHGLGTKIKEGRFSPIPNQYSPDLRRVIDMCLQRDPSKRPDTSHLLRLPYVKLNRREIEALDVGRSFKRKEEVLRSKEEVLRSKEELLRMREEELRRKDAQFAMEQELARKAIREHCDVLNAELRQEWERKAMAEIEKRVAFQLEEVHKREAEAHQKWHSAWQSEVEKAAMRMIEEMDLVPRPLASSLLSNADDSGYGDSIHVPESPIHNFPRVVAPASPVDIDMCSPSVFDTSPRKPSKLFQQGVLEQQAPPRMPLNLAPANQLRPQSSIPNSPSMPNIEKAPYKNQHLSTSSLGSMDCHTPDTSFEEEPSPTRKRGSLGKASTFTTGYRGSPMRGIGRTSDRFPQNTSKSRELGGSNPEALKSAPISIKALSLVQIARQNPEIATLDDVPSPFLKKTQKWTW</sequence>
<dbReference type="InterPro" id="IPR051131">
    <property type="entry name" value="NEK_Ser/Thr_kinase_NIMA"/>
</dbReference>
<dbReference type="Gene3D" id="3.30.200.20">
    <property type="entry name" value="Phosphorylase Kinase, domain 1"/>
    <property type="match status" value="1"/>
</dbReference>
<dbReference type="PANTHER" id="PTHR44899">
    <property type="entry name" value="CAMK FAMILY PROTEIN KINASE"/>
    <property type="match status" value="1"/>
</dbReference>
<feature type="region of interest" description="Disordered" evidence="10">
    <location>
        <begin position="493"/>
        <end position="601"/>
    </location>
</feature>
<dbReference type="InterPro" id="IPR000719">
    <property type="entry name" value="Prot_kinase_dom"/>
</dbReference>
<comment type="catalytic activity">
    <reaction evidence="8">
        <text>L-seryl-[protein] + ATP = O-phospho-L-seryl-[protein] + ADP + H(+)</text>
        <dbReference type="Rhea" id="RHEA:17989"/>
        <dbReference type="Rhea" id="RHEA-COMP:9863"/>
        <dbReference type="Rhea" id="RHEA-COMP:11604"/>
        <dbReference type="ChEBI" id="CHEBI:15378"/>
        <dbReference type="ChEBI" id="CHEBI:29999"/>
        <dbReference type="ChEBI" id="CHEBI:30616"/>
        <dbReference type="ChEBI" id="CHEBI:83421"/>
        <dbReference type="ChEBI" id="CHEBI:456216"/>
        <dbReference type="EC" id="2.7.11.1"/>
    </reaction>
</comment>
<evidence type="ECO:0000256" key="5">
    <source>
        <dbReference type="ARBA" id="ARBA00022777"/>
    </source>
</evidence>
<dbReference type="AlphaFoldDB" id="A0A3N4KRD6"/>
<evidence type="ECO:0000256" key="1">
    <source>
        <dbReference type="ARBA" id="ARBA00012513"/>
    </source>
</evidence>
<feature type="binding site" evidence="9">
    <location>
        <position position="36"/>
    </location>
    <ligand>
        <name>ATP</name>
        <dbReference type="ChEBI" id="CHEBI:30616"/>
    </ligand>
</feature>
<dbReference type="OrthoDB" id="10250725at2759"/>
<dbReference type="InterPro" id="IPR011009">
    <property type="entry name" value="Kinase-like_dom_sf"/>
</dbReference>
<keyword evidence="5 12" id="KW-0418">Kinase</keyword>
<dbReference type="EC" id="2.7.11.1" evidence="1"/>
<dbReference type="SMART" id="SM00220">
    <property type="entry name" value="S_TKc"/>
    <property type="match status" value="1"/>
</dbReference>
<evidence type="ECO:0000256" key="3">
    <source>
        <dbReference type="ARBA" id="ARBA00022679"/>
    </source>
</evidence>
<dbReference type="GO" id="GO:0005524">
    <property type="term" value="F:ATP binding"/>
    <property type="evidence" value="ECO:0007669"/>
    <property type="project" value="UniProtKB-UniRule"/>
</dbReference>
<dbReference type="InterPro" id="IPR017441">
    <property type="entry name" value="Protein_kinase_ATP_BS"/>
</dbReference>
<evidence type="ECO:0000256" key="7">
    <source>
        <dbReference type="ARBA" id="ARBA00047899"/>
    </source>
</evidence>
<gene>
    <name evidence="12" type="ORF">P167DRAFT_544797</name>
</gene>
<dbReference type="EMBL" id="ML119124">
    <property type="protein sequence ID" value="RPB13113.1"/>
    <property type="molecule type" value="Genomic_DNA"/>
</dbReference>
<evidence type="ECO:0000256" key="10">
    <source>
        <dbReference type="SAM" id="MobiDB-lite"/>
    </source>
</evidence>
<keyword evidence="6 9" id="KW-0067">ATP-binding</keyword>
<dbReference type="Pfam" id="PF00069">
    <property type="entry name" value="Pkinase"/>
    <property type="match status" value="2"/>
</dbReference>
<feature type="domain" description="Protein kinase" evidence="11">
    <location>
        <begin position="7"/>
        <end position="290"/>
    </location>
</feature>
<dbReference type="Gene3D" id="1.10.510.10">
    <property type="entry name" value="Transferase(Phosphotransferase) domain 1"/>
    <property type="match status" value="2"/>
</dbReference>
<dbReference type="Proteomes" id="UP000277580">
    <property type="component" value="Unassembled WGS sequence"/>
</dbReference>
<dbReference type="PROSITE" id="PS00108">
    <property type="entry name" value="PROTEIN_KINASE_ST"/>
    <property type="match status" value="1"/>
</dbReference>
<proteinExistence type="predicted"/>
<evidence type="ECO:0000313" key="12">
    <source>
        <dbReference type="EMBL" id="RPB13113.1"/>
    </source>
</evidence>
<dbReference type="InParanoid" id="A0A3N4KRD6"/>
<reference evidence="12 13" key="1">
    <citation type="journal article" date="2018" name="Nat. Ecol. Evol.">
        <title>Pezizomycetes genomes reveal the molecular basis of ectomycorrhizal truffle lifestyle.</title>
        <authorList>
            <person name="Murat C."/>
            <person name="Payen T."/>
            <person name="Noel B."/>
            <person name="Kuo A."/>
            <person name="Morin E."/>
            <person name="Chen J."/>
            <person name="Kohler A."/>
            <person name="Krizsan K."/>
            <person name="Balestrini R."/>
            <person name="Da Silva C."/>
            <person name="Montanini B."/>
            <person name="Hainaut M."/>
            <person name="Levati E."/>
            <person name="Barry K.W."/>
            <person name="Belfiori B."/>
            <person name="Cichocki N."/>
            <person name="Clum A."/>
            <person name="Dockter R.B."/>
            <person name="Fauchery L."/>
            <person name="Guy J."/>
            <person name="Iotti M."/>
            <person name="Le Tacon F."/>
            <person name="Lindquist E.A."/>
            <person name="Lipzen A."/>
            <person name="Malagnac F."/>
            <person name="Mello A."/>
            <person name="Molinier V."/>
            <person name="Miyauchi S."/>
            <person name="Poulain J."/>
            <person name="Riccioni C."/>
            <person name="Rubini A."/>
            <person name="Sitrit Y."/>
            <person name="Splivallo R."/>
            <person name="Traeger S."/>
            <person name="Wang M."/>
            <person name="Zifcakova L."/>
            <person name="Wipf D."/>
            <person name="Zambonelli A."/>
            <person name="Paolocci F."/>
            <person name="Nowrousian M."/>
            <person name="Ottonello S."/>
            <person name="Baldrian P."/>
            <person name="Spatafora J.W."/>
            <person name="Henrissat B."/>
            <person name="Nagy L.G."/>
            <person name="Aury J.M."/>
            <person name="Wincker P."/>
            <person name="Grigoriev I.V."/>
            <person name="Bonfante P."/>
            <person name="Martin F.M."/>
        </authorList>
    </citation>
    <scope>NUCLEOTIDE SEQUENCE [LARGE SCALE GENOMIC DNA]</scope>
    <source>
        <strain evidence="12 13">CCBAS932</strain>
    </source>
</reference>
<evidence type="ECO:0000256" key="6">
    <source>
        <dbReference type="ARBA" id="ARBA00022840"/>
    </source>
</evidence>
<dbReference type="GO" id="GO:0004674">
    <property type="term" value="F:protein serine/threonine kinase activity"/>
    <property type="evidence" value="ECO:0007669"/>
    <property type="project" value="UniProtKB-KW"/>
</dbReference>
<evidence type="ECO:0000256" key="9">
    <source>
        <dbReference type="PROSITE-ProRule" id="PRU10141"/>
    </source>
</evidence>
<feature type="compositionally biased region" description="Low complexity" evidence="10">
    <location>
        <begin position="506"/>
        <end position="519"/>
    </location>
</feature>
<accession>A0A3N4KRD6</accession>
<evidence type="ECO:0000256" key="2">
    <source>
        <dbReference type="ARBA" id="ARBA00022527"/>
    </source>
</evidence>
<keyword evidence="13" id="KW-1185">Reference proteome</keyword>
<dbReference type="CDD" id="cd08217">
    <property type="entry name" value="STKc_Nek2"/>
    <property type="match status" value="1"/>
</dbReference>
<name>A0A3N4KRD6_9PEZI</name>
<dbReference type="InterPro" id="IPR008271">
    <property type="entry name" value="Ser/Thr_kinase_AS"/>
</dbReference>
<protein>
    <recommendedName>
        <fullName evidence="1">non-specific serine/threonine protein kinase</fullName>
        <ecNumber evidence="1">2.7.11.1</ecNumber>
    </recommendedName>
</protein>
<dbReference type="PROSITE" id="PS50011">
    <property type="entry name" value="PROTEIN_KINASE_DOM"/>
    <property type="match status" value="1"/>
</dbReference>
<evidence type="ECO:0000256" key="4">
    <source>
        <dbReference type="ARBA" id="ARBA00022741"/>
    </source>
</evidence>
<evidence type="ECO:0000259" key="11">
    <source>
        <dbReference type="PROSITE" id="PS50011"/>
    </source>
</evidence>
<dbReference type="PROSITE" id="PS00107">
    <property type="entry name" value="PROTEIN_KINASE_ATP"/>
    <property type="match status" value="1"/>
</dbReference>